<sequence length="95" mass="11363">MTFEWDENINRINKEIHDGISFEYAARVFLDSKRIEIVDENHSDESEEGCNIIGCVERILFAVYTERNDNKIRIISARRATPKEEKLYYENYDIR</sequence>
<dbReference type="AlphaFoldDB" id="A0A975IBJ2"/>
<reference evidence="1" key="1">
    <citation type="submission" date="2020-05" db="EMBL/GenBank/DDBJ databases">
        <authorList>
            <person name="Zeng H."/>
            <person name="Chan Y.K."/>
            <person name="Watt R.M."/>
        </authorList>
    </citation>
    <scope>NUCLEOTIDE SEQUENCE</scope>
    <source>
        <strain evidence="1">ATCC 700773</strain>
    </source>
</reference>
<dbReference type="RefSeq" id="WP_210117624.1">
    <property type="nucleotide sequence ID" value="NZ_CP054257.1"/>
</dbReference>
<dbReference type="Pfam" id="PF04365">
    <property type="entry name" value="BrnT_toxin"/>
    <property type="match status" value="1"/>
</dbReference>
<organism evidence="1 2">
    <name type="scientific">Treponema parvum</name>
    <dbReference type="NCBI Taxonomy" id="138851"/>
    <lineage>
        <taxon>Bacteria</taxon>
        <taxon>Pseudomonadati</taxon>
        <taxon>Spirochaetota</taxon>
        <taxon>Spirochaetia</taxon>
        <taxon>Spirochaetales</taxon>
        <taxon>Treponemataceae</taxon>
        <taxon>Treponema</taxon>
    </lineage>
</organism>
<evidence type="ECO:0000313" key="1">
    <source>
        <dbReference type="EMBL" id="QTQ10827.1"/>
    </source>
</evidence>
<dbReference type="InterPro" id="IPR038573">
    <property type="entry name" value="BrnT_sf"/>
</dbReference>
<name>A0A975IBJ2_9SPIR</name>
<protein>
    <submittedName>
        <fullName evidence="1">BrnT family toxin</fullName>
    </submittedName>
</protein>
<proteinExistence type="predicted"/>
<accession>A0A975IBJ2</accession>
<dbReference type="Proteomes" id="UP000671995">
    <property type="component" value="Chromosome"/>
</dbReference>
<dbReference type="EMBL" id="CP054257">
    <property type="protein sequence ID" value="QTQ10827.1"/>
    <property type="molecule type" value="Genomic_DNA"/>
</dbReference>
<dbReference type="InterPro" id="IPR007460">
    <property type="entry name" value="BrnT_toxin"/>
</dbReference>
<dbReference type="Gene3D" id="3.10.450.530">
    <property type="entry name" value="Ribonuclease toxin, BrnT, of type II toxin-antitoxin system"/>
    <property type="match status" value="1"/>
</dbReference>
<evidence type="ECO:0000313" key="2">
    <source>
        <dbReference type="Proteomes" id="UP000671995"/>
    </source>
</evidence>
<reference evidence="1" key="2">
    <citation type="journal article" date="2021" name="Microbiol. Resour. Announc.">
        <title>Complete Genome Sequences of Three Human Oral Treponema parvum Isolates.</title>
        <authorList>
            <person name="Zeng H."/>
            <person name="Watt R.M."/>
        </authorList>
    </citation>
    <scope>NUCLEOTIDE SEQUENCE</scope>
    <source>
        <strain evidence="1">ATCC 700773</strain>
    </source>
</reference>
<gene>
    <name evidence="1" type="ORF">HRI96_00625</name>
</gene>